<dbReference type="FunFam" id="3.40.50.720:FF:000495">
    <property type="entry name" value="3 hydroxysteroid dehydrogenase, putative"/>
    <property type="match status" value="1"/>
</dbReference>
<name>A0A6L2PHR0_COPFO</name>
<feature type="transmembrane region" description="Helical" evidence="3">
    <location>
        <begin position="249"/>
        <end position="270"/>
    </location>
</feature>
<dbReference type="OrthoDB" id="2735536at2759"/>
<comment type="similarity">
    <text evidence="1 3">Belongs to the 3-beta-HSD family.</text>
</comment>
<feature type="domain" description="3-beta hydroxysteroid dehydrogenase/isomerase" evidence="4">
    <location>
        <begin position="6"/>
        <end position="243"/>
    </location>
</feature>
<protein>
    <recommendedName>
        <fullName evidence="4">3-beta hydroxysteroid dehydrogenase/isomerase domain-containing protein</fullName>
    </recommendedName>
</protein>
<evidence type="ECO:0000256" key="3">
    <source>
        <dbReference type="RuleBase" id="RU004475"/>
    </source>
</evidence>
<dbReference type="Gene3D" id="3.40.50.720">
    <property type="entry name" value="NAD(P)-binding Rossmann-like Domain"/>
    <property type="match status" value="1"/>
</dbReference>
<evidence type="ECO:0000313" key="5">
    <source>
        <dbReference type="EMBL" id="GFG32093.1"/>
    </source>
</evidence>
<dbReference type="PANTHER" id="PTHR43245:SF51">
    <property type="entry name" value="SHORT CHAIN DEHYDROGENASE_REDUCTASE FAMILY 42E, MEMBER 2"/>
    <property type="match status" value="1"/>
</dbReference>
<keyword evidence="2 3" id="KW-0560">Oxidoreductase</keyword>
<dbReference type="Pfam" id="PF01073">
    <property type="entry name" value="3Beta_HSD"/>
    <property type="match status" value="1"/>
</dbReference>
<proteinExistence type="inferred from homology"/>
<organism evidence="5 6">
    <name type="scientific">Coptotermes formosanus</name>
    <name type="common">Formosan subterranean termite</name>
    <dbReference type="NCBI Taxonomy" id="36987"/>
    <lineage>
        <taxon>Eukaryota</taxon>
        <taxon>Metazoa</taxon>
        <taxon>Ecdysozoa</taxon>
        <taxon>Arthropoda</taxon>
        <taxon>Hexapoda</taxon>
        <taxon>Insecta</taxon>
        <taxon>Pterygota</taxon>
        <taxon>Neoptera</taxon>
        <taxon>Polyneoptera</taxon>
        <taxon>Dictyoptera</taxon>
        <taxon>Blattodea</taxon>
        <taxon>Blattoidea</taxon>
        <taxon>Termitoidae</taxon>
        <taxon>Rhinotermitidae</taxon>
        <taxon>Coptotermes</taxon>
    </lineage>
</organism>
<dbReference type="InterPro" id="IPR036291">
    <property type="entry name" value="NAD(P)-bd_dom_sf"/>
</dbReference>
<dbReference type="FunCoup" id="A0A6L2PHR0">
    <property type="interactions" value="29"/>
</dbReference>
<sequence>MRKPMKVIVGDIVKMEEARKAFRGVDCVIHCAAMVSYQFPPDHESLDRVNVTGTRNVVSLCVEMGIPRLVFCSTSEVTLTPYLGGIFAVIINQTEYKALPPSRDKEQKLLLPGYPASKLRAEKVILAANNTLLANGRGRLHTVALRPTLLYGEQDPRLVTSLIHLSEKMDGSLVRFAGTGGLQQFTYVGNAAWAHLRAKDQLLVTRPGGGIAGLPIFVTDDTPAGDLFTFAQKVTTRADLPPRCCLSRWYIPAFLAYLMAILLELVVLILRVPLSFPPRGVVSFLGSTVLYNRLRAAVHLDYTPIFQPQESYSRANKYYTRNKSFDKINL</sequence>
<keyword evidence="6" id="KW-1185">Reference proteome</keyword>
<dbReference type="EMBL" id="BLKM01000350">
    <property type="protein sequence ID" value="GFG32093.1"/>
    <property type="molecule type" value="Genomic_DNA"/>
</dbReference>
<evidence type="ECO:0000256" key="1">
    <source>
        <dbReference type="ARBA" id="ARBA00009219"/>
    </source>
</evidence>
<gene>
    <name evidence="5" type="ORF">Cfor_06863</name>
</gene>
<dbReference type="InterPro" id="IPR050177">
    <property type="entry name" value="Lipid_A_modif_metabolic_enz"/>
</dbReference>
<evidence type="ECO:0000259" key="4">
    <source>
        <dbReference type="Pfam" id="PF01073"/>
    </source>
</evidence>
<evidence type="ECO:0000256" key="2">
    <source>
        <dbReference type="ARBA" id="ARBA00023002"/>
    </source>
</evidence>
<comment type="caution">
    <text evidence="5">The sequence shown here is derived from an EMBL/GenBank/DDBJ whole genome shotgun (WGS) entry which is preliminary data.</text>
</comment>
<keyword evidence="3" id="KW-0472">Membrane</keyword>
<keyword evidence="3" id="KW-1133">Transmembrane helix</keyword>
<dbReference type="InterPro" id="IPR002225">
    <property type="entry name" value="3Beta_OHSteriod_DH/Estase"/>
</dbReference>
<dbReference type="GO" id="GO:0016616">
    <property type="term" value="F:oxidoreductase activity, acting on the CH-OH group of donors, NAD or NADP as acceptor"/>
    <property type="evidence" value="ECO:0007669"/>
    <property type="project" value="InterPro"/>
</dbReference>
<reference evidence="6" key="1">
    <citation type="submission" date="2020-01" db="EMBL/GenBank/DDBJ databases">
        <title>Draft genome sequence of the Termite Coptotermes fromosanus.</title>
        <authorList>
            <person name="Itakura S."/>
            <person name="Yosikawa Y."/>
            <person name="Umezawa K."/>
        </authorList>
    </citation>
    <scope>NUCLEOTIDE SEQUENCE [LARGE SCALE GENOMIC DNA]</scope>
</reference>
<dbReference type="PANTHER" id="PTHR43245">
    <property type="entry name" value="BIFUNCTIONAL POLYMYXIN RESISTANCE PROTEIN ARNA"/>
    <property type="match status" value="1"/>
</dbReference>
<dbReference type="SUPFAM" id="SSF51735">
    <property type="entry name" value="NAD(P)-binding Rossmann-fold domains"/>
    <property type="match status" value="1"/>
</dbReference>
<dbReference type="InParanoid" id="A0A6L2PHR0"/>
<dbReference type="GO" id="GO:0006694">
    <property type="term" value="P:steroid biosynthetic process"/>
    <property type="evidence" value="ECO:0007669"/>
    <property type="project" value="InterPro"/>
</dbReference>
<dbReference type="Proteomes" id="UP000502823">
    <property type="component" value="Unassembled WGS sequence"/>
</dbReference>
<keyword evidence="3" id="KW-0812">Transmembrane</keyword>
<evidence type="ECO:0000313" key="6">
    <source>
        <dbReference type="Proteomes" id="UP000502823"/>
    </source>
</evidence>
<accession>A0A6L2PHR0</accession>
<dbReference type="AlphaFoldDB" id="A0A6L2PHR0"/>